<dbReference type="OrthoDB" id="679299at2"/>
<dbReference type="STRING" id="1393122.SAMN05660895_1093"/>
<dbReference type="AlphaFoldDB" id="A0A1I7NA01"/>
<sequence length="87" mass="9600">MPCCGRKRQALTSSRSSNQAAIDEQAAASGYSRPNIVFRYEGQMAAIFIGAVTGKKYRFRFRGDTQMIDSRDASAMSGEPLLRVIFS</sequence>
<name>A0A1I7NA01_9BACT</name>
<evidence type="ECO:0000313" key="2">
    <source>
        <dbReference type="Proteomes" id="UP000199537"/>
    </source>
</evidence>
<dbReference type="EMBL" id="FPCJ01000001">
    <property type="protein sequence ID" value="SFV31502.1"/>
    <property type="molecule type" value="Genomic_DNA"/>
</dbReference>
<protein>
    <submittedName>
        <fullName evidence="1">Uncharacterized protein</fullName>
    </submittedName>
</protein>
<dbReference type="RefSeq" id="WP_143103961.1">
    <property type="nucleotide sequence ID" value="NZ_FPCJ01000001.1"/>
</dbReference>
<dbReference type="Proteomes" id="UP000199537">
    <property type="component" value="Unassembled WGS sequence"/>
</dbReference>
<reference evidence="2" key="1">
    <citation type="submission" date="2016-10" db="EMBL/GenBank/DDBJ databases">
        <authorList>
            <person name="Varghese N."/>
            <person name="Submissions S."/>
        </authorList>
    </citation>
    <scope>NUCLEOTIDE SEQUENCE [LARGE SCALE GENOMIC DNA]</scope>
    <source>
        <strain evidence="2">DSM 14807</strain>
    </source>
</reference>
<organism evidence="1 2">
    <name type="scientific">Thermoflavifilum thermophilum</name>
    <dbReference type="NCBI Taxonomy" id="1393122"/>
    <lineage>
        <taxon>Bacteria</taxon>
        <taxon>Pseudomonadati</taxon>
        <taxon>Bacteroidota</taxon>
        <taxon>Chitinophagia</taxon>
        <taxon>Chitinophagales</taxon>
        <taxon>Chitinophagaceae</taxon>
        <taxon>Thermoflavifilum</taxon>
    </lineage>
</organism>
<evidence type="ECO:0000313" key="1">
    <source>
        <dbReference type="EMBL" id="SFV31502.1"/>
    </source>
</evidence>
<keyword evidence="2" id="KW-1185">Reference proteome</keyword>
<gene>
    <name evidence="1" type="ORF">SAMN05660895_1093</name>
</gene>
<accession>A0A1I7NA01</accession>
<proteinExistence type="predicted"/>